<gene>
    <name evidence="1" type="ORF">HY29_05010</name>
</gene>
<dbReference type="Proteomes" id="UP000027037">
    <property type="component" value="Unassembled WGS sequence"/>
</dbReference>
<name>A0A062U0T0_9PROT</name>
<comment type="caution">
    <text evidence="1">The sequence shown here is derived from an EMBL/GenBank/DDBJ whole genome shotgun (WGS) entry which is preliminary data.</text>
</comment>
<keyword evidence="2" id="KW-1185">Reference proteome</keyword>
<reference evidence="1 2" key="1">
    <citation type="journal article" date="2014" name="Antonie Van Leeuwenhoek">
        <title>Hyphomonas beringensis sp. nov. and Hyphomonas chukchiensis sp. nov., isolated from surface seawater of the Bering Sea and Chukchi Sea.</title>
        <authorList>
            <person name="Li C."/>
            <person name="Lai Q."/>
            <person name="Li G."/>
            <person name="Dong C."/>
            <person name="Wang J."/>
            <person name="Liao Y."/>
            <person name="Shao Z."/>
        </authorList>
    </citation>
    <scope>NUCLEOTIDE SEQUENCE [LARGE SCALE GENOMIC DNA]</scope>
    <source>
        <strain evidence="1 2">25B14_1</strain>
    </source>
</reference>
<protein>
    <submittedName>
        <fullName evidence="1">Uncharacterized protein</fullName>
    </submittedName>
</protein>
<proteinExistence type="predicted"/>
<dbReference type="eggNOG" id="ENOG50347ET">
    <property type="taxonomic scope" value="Bacteria"/>
</dbReference>
<dbReference type="PATRIC" id="fig|1280946.3.peg.3095"/>
<dbReference type="EMBL" id="AWFF01000076">
    <property type="protein sequence ID" value="KCZ51897.1"/>
    <property type="molecule type" value="Genomic_DNA"/>
</dbReference>
<organism evidence="1 2">
    <name type="scientific">Hyphomonas beringensis</name>
    <dbReference type="NCBI Taxonomy" id="1280946"/>
    <lineage>
        <taxon>Bacteria</taxon>
        <taxon>Pseudomonadati</taxon>
        <taxon>Pseudomonadota</taxon>
        <taxon>Alphaproteobacteria</taxon>
        <taxon>Hyphomonadales</taxon>
        <taxon>Hyphomonadaceae</taxon>
        <taxon>Hyphomonas</taxon>
    </lineage>
</organism>
<accession>A0A062U0T0</accession>
<dbReference type="AlphaFoldDB" id="A0A062U0T0"/>
<dbReference type="STRING" id="1280946.HY29_05010"/>
<evidence type="ECO:0000313" key="1">
    <source>
        <dbReference type="EMBL" id="KCZ51897.1"/>
    </source>
</evidence>
<evidence type="ECO:0000313" key="2">
    <source>
        <dbReference type="Proteomes" id="UP000027037"/>
    </source>
</evidence>
<sequence>MSAMARFQARPREDGLGPYRWAHVVKTPQGFAQGTIYHQSGDGFDEAEARELRALCDRMGFELRRAS</sequence>